<dbReference type="SUPFAM" id="SSF51604">
    <property type="entry name" value="Enolase C-terminal domain-like"/>
    <property type="match status" value="1"/>
</dbReference>
<dbReference type="PANTHER" id="PTHR21621:SF0">
    <property type="entry name" value="BETA-CITRYLGLUTAMATE SYNTHASE B-RELATED"/>
    <property type="match status" value="1"/>
</dbReference>
<dbReference type="Gene3D" id="3.30.1490.20">
    <property type="entry name" value="ATP-grasp fold, A domain"/>
    <property type="match status" value="1"/>
</dbReference>
<dbReference type="Gene3D" id="3.20.20.120">
    <property type="entry name" value="Enolase-like C-terminal domain"/>
    <property type="match status" value="1"/>
</dbReference>
<dbReference type="GO" id="GO:0018169">
    <property type="term" value="F:ribosomal S6-glutamic acid ligase activity"/>
    <property type="evidence" value="ECO:0007669"/>
    <property type="project" value="TreeGrafter"/>
</dbReference>
<dbReference type="Proteomes" id="UP000198348">
    <property type="component" value="Unassembled WGS sequence"/>
</dbReference>
<keyword evidence="2" id="KW-0378">Hydrolase</keyword>
<evidence type="ECO:0000259" key="4">
    <source>
        <dbReference type="PROSITE" id="PS50975"/>
    </source>
</evidence>
<gene>
    <name evidence="6" type="ORF">SAMN06265360_10113</name>
</gene>
<reference evidence="6 7" key="1">
    <citation type="submission" date="2017-06" db="EMBL/GenBank/DDBJ databases">
        <authorList>
            <person name="Kim H.J."/>
            <person name="Triplett B.A."/>
        </authorList>
    </citation>
    <scope>NUCLEOTIDE SEQUENCE [LARGE SCALE GENOMIC DNA]</scope>
    <source>
        <strain evidence="6 7">DSM 45207</strain>
    </source>
</reference>
<evidence type="ECO:0000256" key="3">
    <source>
        <dbReference type="RuleBase" id="RU004168"/>
    </source>
</evidence>
<protein>
    <recommendedName>
        <fullName evidence="2">acylphosphatase</fullName>
        <ecNumber evidence="2">3.6.1.7</ecNumber>
    </recommendedName>
</protein>
<feature type="domain" description="Acylphosphatase-like" evidence="5">
    <location>
        <begin position="779"/>
        <end position="865"/>
    </location>
</feature>
<dbReference type="PROSITE" id="PS50975">
    <property type="entry name" value="ATP_GRASP"/>
    <property type="match status" value="1"/>
</dbReference>
<feature type="domain" description="ATP-grasp" evidence="4">
    <location>
        <begin position="507"/>
        <end position="764"/>
    </location>
</feature>
<evidence type="ECO:0000313" key="6">
    <source>
        <dbReference type="EMBL" id="SNR27050.1"/>
    </source>
</evidence>
<dbReference type="EC" id="3.6.1.7" evidence="2"/>
<dbReference type="EMBL" id="FZNW01000001">
    <property type="protein sequence ID" value="SNR27050.1"/>
    <property type="molecule type" value="Genomic_DNA"/>
</dbReference>
<sequence length="875" mass="94029">MEDPGRALTVTRVQATAFQARAGGKKSNALNHLVKLTATTGDGRQVTGVGEGQLRTAATGDRSEASWEFLEECLRRLHGRGISAADPATAADAVRRQMSEFHTLAEEHRTAGKIDLAVPYRGTLLGLEVALLDLAARALQIPLAELLGTRRTSIPCHPTGAPAQESTKALRGRLREQDTAFPVTHLSGLGTVQENLDLLTTAAETNRSGKTGAGDQPLWINLQGTLDTKDAAAFVKAVARLSKAGTLPREIYIEQPVAIRDRYYLPLLQRTADKAAGILPRSGSDIRIVSDQGAWNVSTAGRRARLVARLGRFGGLRPPRAAHIKPAQAGGLVASVEMSERVHKSSPQARIYLGAFDAATEVTAATLRHLGMAMPHVDAVADATLASEPTIEAPTEPGLGVNVPYSDLVGDALNTFSIPEPTVATHEGKSPNVYPEVTYLQPLGSNGTKGHLLEREALMLGLSTVRYNKGAFVAGDGTREPLSFKWSRSPLSSAVSLALCTHKEATRLRLRRAGVPVPKGNTFAEGDFDGAREFVRRIGYPVVVKPAMGVRGIGVVADIRDDEALEQAFHQLSASTLGNSDFIVEQHVPGRDYRIVVIGDEVIGAILREPGSVTGDGESTVAELMIAKNVARRGNPHLWGRPIKYDDTARFLLDRAGMSLHSVPEKDQKVLLSGSCSLSQGGDSIDVLGEMHPSIKEACVRAVKAVPGLAFCGVDFLIEDHTKPLEEQHSGICELNAHAAIGNCEYPLYGEGRDVARTLINECVSRYDLATTQRQDSLALQMLVRGRVTNVGYRAWLQRHARQFGLTGWVRNVHERMVEIVAEGDAEPVTALAALAVLGPRAAVPTDVTTTHIEPPRIEGFESVSDAPKEITHVR</sequence>
<organism evidence="6 7">
    <name type="scientific">Haloechinothrix alba</name>
    <dbReference type="NCBI Taxonomy" id="664784"/>
    <lineage>
        <taxon>Bacteria</taxon>
        <taxon>Bacillati</taxon>
        <taxon>Actinomycetota</taxon>
        <taxon>Actinomycetes</taxon>
        <taxon>Pseudonocardiales</taxon>
        <taxon>Pseudonocardiaceae</taxon>
        <taxon>Haloechinothrix</taxon>
    </lineage>
</organism>
<dbReference type="InterPro" id="IPR011761">
    <property type="entry name" value="ATP-grasp"/>
</dbReference>
<keyword evidence="1" id="KW-0067">ATP-binding</keyword>
<dbReference type="SUPFAM" id="SSF56059">
    <property type="entry name" value="Glutathione synthetase ATP-binding domain-like"/>
    <property type="match status" value="1"/>
</dbReference>
<evidence type="ECO:0000256" key="1">
    <source>
        <dbReference type="PROSITE-ProRule" id="PRU00409"/>
    </source>
</evidence>
<dbReference type="InterPro" id="IPR036046">
    <property type="entry name" value="Acylphosphatase-like_dom_sf"/>
</dbReference>
<dbReference type="Gene3D" id="3.30.470.20">
    <property type="entry name" value="ATP-grasp fold, B domain"/>
    <property type="match status" value="1"/>
</dbReference>
<accession>A0A238UY10</accession>
<dbReference type="OrthoDB" id="24041at2"/>
<evidence type="ECO:0000259" key="5">
    <source>
        <dbReference type="PROSITE" id="PS51160"/>
    </source>
</evidence>
<dbReference type="GO" id="GO:0003998">
    <property type="term" value="F:acylphosphatase activity"/>
    <property type="evidence" value="ECO:0007669"/>
    <property type="project" value="UniProtKB-EC"/>
</dbReference>
<dbReference type="InterPro" id="IPR001792">
    <property type="entry name" value="Acylphosphatase-like_dom"/>
</dbReference>
<dbReference type="PANTHER" id="PTHR21621">
    <property type="entry name" value="RIBOSOMAL PROTEIN S6 MODIFICATION PROTEIN"/>
    <property type="match status" value="1"/>
</dbReference>
<keyword evidence="7" id="KW-1185">Reference proteome</keyword>
<keyword evidence="6" id="KW-0436">Ligase</keyword>
<dbReference type="Gene3D" id="3.30.70.100">
    <property type="match status" value="1"/>
</dbReference>
<dbReference type="Gene3D" id="3.30.390.10">
    <property type="entry name" value="Enolase-like, N-terminal domain"/>
    <property type="match status" value="1"/>
</dbReference>
<dbReference type="InterPro" id="IPR036849">
    <property type="entry name" value="Enolase-like_C_sf"/>
</dbReference>
<dbReference type="InterPro" id="IPR029017">
    <property type="entry name" value="Enolase-like_N"/>
</dbReference>
<feature type="active site" evidence="2">
    <location>
        <position position="812"/>
    </location>
</feature>
<dbReference type="RefSeq" id="WP_089299378.1">
    <property type="nucleotide sequence ID" value="NZ_FZNW01000001.1"/>
</dbReference>
<evidence type="ECO:0000256" key="2">
    <source>
        <dbReference type="PROSITE-ProRule" id="PRU00520"/>
    </source>
</evidence>
<dbReference type="GO" id="GO:0009432">
    <property type="term" value="P:SOS response"/>
    <property type="evidence" value="ECO:0007669"/>
    <property type="project" value="TreeGrafter"/>
</dbReference>
<dbReference type="GO" id="GO:0005737">
    <property type="term" value="C:cytoplasm"/>
    <property type="evidence" value="ECO:0007669"/>
    <property type="project" value="TreeGrafter"/>
</dbReference>
<comment type="catalytic activity">
    <reaction evidence="2">
        <text>an acyl phosphate + H2O = a carboxylate + phosphate + H(+)</text>
        <dbReference type="Rhea" id="RHEA:14965"/>
        <dbReference type="ChEBI" id="CHEBI:15377"/>
        <dbReference type="ChEBI" id="CHEBI:15378"/>
        <dbReference type="ChEBI" id="CHEBI:29067"/>
        <dbReference type="ChEBI" id="CHEBI:43474"/>
        <dbReference type="ChEBI" id="CHEBI:59918"/>
        <dbReference type="EC" id="3.6.1.7"/>
    </reaction>
</comment>
<dbReference type="SUPFAM" id="SSF54975">
    <property type="entry name" value="Acylphosphatase/BLUF domain-like"/>
    <property type="match status" value="1"/>
</dbReference>
<dbReference type="InterPro" id="IPR013815">
    <property type="entry name" value="ATP_grasp_subdomain_1"/>
</dbReference>
<name>A0A238UY10_9PSEU</name>
<comment type="similarity">
    <text evidence="3">Belongs to the acylphosphatase family.</text>
</comment>
<dbReference type="GO" id="GO:0005524">
    <property type="term" value="F:ATP binding"/>
    <property type="evidence" value="ECO:0007669"/>
    <property type="project" value="UniProtKB-UniRule"/>
</dbReference>
<dbReference type="PROSITE" id="PS51160">
    <property type="entry name" value="ACYLPHOSPHATASE_3"/>
    <property type="match status" value="1"/>
</dbReference>
<dbReference type="InterPro" id="IPR005479">
    <property type="entry name" value="CPAse_ATP-bd"/>
</dbReference>
<dbReference type="SUPFAM" id="SSF54826">
    <property type="entry name" value="Enolase N-terminal domain-like"/>
    <property type="match status" value="1"/>
</dbReference>
<feature type="active site" evidence="2">
    <location>
        <position position="794"/>
    </location>
</feature>
<dbReference type="Pfam" id="PF00708">
    <property type="entry name" value="Acylphosphatase"/>
    <property type="match status" value="1"/>
</dbReference>
<proteinExistence type="inferred from homology"/>
<dbReference type="Pfam" id="PF02786">
    <property type="entry name" value="CPSase_L_D2"/>
    <property type="match status" value="1"/>
</dbReference>
<keyword evidence="1" id="KW-0547">Nucleotide-binding</keyword>
<dbReference type="AlphaFoldDB" id="A0A238UY10"/>
<evidence type="ECO:0000313" key="7">
    <source>
        <dbReference type="Proteomes" id="UP000198348"/>
    </source>
</evidence>
<dbReference type="GO" id="GO:0046872">
    <property type="term" value="F:metal ion binding"/>
    <property type="evidence" value="ECO:0007669"/>
    <property type="project" value="InterPro"/>
</dbReference>